<dbReference type="Proteomes" id="UP000824001">
    <property type="component" value="Unassembled WGS sequence"/>
</dbReference>
<evidence type="ECO:0000313" key="2">
    <source>
        <dbReference type="EMBL" id="HIS66732.1"/>
    </source>
</evidence>
<feature type="compositionally biased region" description="Basic and acidic residues" evidence="1">
    <location>
        <begin position="25"/>
        <end position="38"/>
    </location>
</feature>
<dbReference type="AlphaFoldDB" id="A0A9D1FCY6"/>
<evidence type="ECO:0000256" key="1">
    <source>
        <dbReference type="SAM" id="MobiDB-lite"/>
    </source>
</evidence>
<proteinExistence type="predicted"/>
<dbReference type="EMBL" id="DVJK01000113">
    <property type="protein sequence ID" value="HIS66732.1"/>
    <property type="molecule type" value="Genomic_DNA"/>
</dbReference>
<gene>
    <name evidence="2" type="ORF">IAC18_04120</name>
</gene>
<accession>A0A9D1FCY6</accession>
<reference evidence="2" key="1">
    <citation type="submission" date="2020-10" db="EMBL/GenBank/DDBJ databases">
        <authorList>
            <person name="Gilroy R."/>
        </authorList>
    </citation>
    <scope>NUCLEOTIDE SEQUENCE</scope>
    <source>
        <strain evidence="2">ChiHjej10B9-9673</strain>
    </source>
</reference>
<name>A0A9D1FCY6_9FIRM</name>
<sequence>MEVRSLYNRYNALTGRYVSLPEPGEPPRRPPKKAEELPPRPAEPESGPVREIHTPPKPAAPRRSESSAPARPPGRGGSPFAGLEALLGGLGGNLNRRLGGLDSEDLLLLAVVYLMYRESGDTQLLIVLAALLLF</sequence>
<organism evidence="2 3">
    <name type="scientific">Candidatus Scatomorpha merdipullorum</name>
    <dbReference type="NCBI Taxonomy" id="2840927"/>
    <lineage>
        <taxon>Bacteria</taxon>
        <taxon>Bacillati</taxon>
        <taxon>Bacillota</taxon>
        <taxon>Clostridia</taxon>
        <taxon>Eubacteriales</taxon>
        <taxon>Candidatus Scatomorpha</taxon>
    </lineage>
</organism>
<protein>
    <submittedName>
        <fullName evidence="2">Uncharacterized protein</fullName>
    </submittedName>
</protein>
<evidence type="ECO:0000313" key="3">
    <source>
        <dbReference type="Proteomes" id="UP000824001"/>
    </source>
</evidence>
<comment type="caution">
    <text evidence="2">The sequence shown here is derived from an EMBL/GenBank/DDBJ whole genome shotgun (WGS) entry which is preliminary data.</text>
</comment>
<feature type="region of interest" description="Disordered" evidence="1">
    <location>
        <begin position="14"/>
        <end position="82"/>
    </location>
</feature>
<reference evidence="2" key="2">
    <citation type="journal article" date="2021" name="PeerJ">
        <title>Extensive microbial diversity within the chicken gut microbiome revealed by metagenomics and culture.</title>
        <authorList>
            <person name="Gilroy R."/>
            <person name="Ravi A."/>
            <person name="Getino M."/>
            <person name="Pursley I."/>
            <person name="Horton D.L."/>
            <person name="Alikhan N.F."/>
            <person name="Baker D."/>
            <person name="Gharbi K."/>
            <person name="Hall N."/>
            <person name="Watson M."/>
            <person name="Adriaenssens E.M."/>
            <person name="Foster-Nyarko E."/>
            <person name="Jarju S."/>
            <person name="Secka A."/>
            <person name="Antonio M."/>
            <person name="Oren A."/>
            <person name="Chaudhuri R.R."/>
            <person name="La Ragione R."/>
            <person name="Hildebrand F."/>
            <person name="Pallen M.J."/>
        </authorList>
    </citation>
    <scope>NUCLEOTIDE SEQUENCE</scope>
    <source>
        <strain evidence="2">ChiHjej10B9-9673</strain>
    </source>
</reference>